<reference evidence="2" key="1">
    <citation type="journal article" date="2019" name="Int. J. Syst. Evol. Microbiol.">
        <title>The Global Catalogue of Microorganisms (GCM) 10K type strain sequencing project: providing services to taxonomists for standard genome sequencing and annotation.</title>
        <authorList>
            <consortium name="The Broad Institute Genomics Platform"/>
            <consortium name="The Broad Institute Genome Sequencing Center for Infectious Disease"/>
            <person name="Wu L."/>
            <person name="Ma J."/>
        </authorList>
    </citation>
    <scope>NUCLEOTIDE SEQUENCE [LARGE SCALE GENOMIC DNA]</scope>
    <source>
        <strain evidence="2">JCM 11496</strain>
    </source>
</reference>
<sequence>MDRSPAPRSNSNPADSSRLSAYLDDHLVAAASGVKLFSTAQVSWRGTKHEQTFASLTREISADRDELAQIISSLGYTPSRVKMVIAQVGAQLSRINPLNLRRSAKGSGAQLELEALQSAVRGKECMWETLDALTEAGSTELDAEQLRRLTDRARKQQEQLAQVMRETAAERFLSGDH</sequence>
<name>A0ABW4QAN3_9MICC</name>
<gene>
    <name evidence="1" type="ORF">ACFSFX_14355</name>
</gene>
<organism evidence="1 2">
    <name type="scientific">Arthrobacter flavus</name>
    <dbReference type="NCBI Taxonomy" id="95172"/>
    <lineage>
        <taxon>Bacteria</taxon>
        <taxon>Bacillati</taxon>
        <taxon>Actinomycetota</taxon>
        <taxon>Actinomycetes</taxon>
        <taxon>Micrococcales</taxon>
        <taxon>Micrococcaceae</taxon>
        <taxon>Arthrobacter</taxon>
    </lineage>
</organism>
<evidence type="ECO:0000313" key="1">
    <source>
        <dbReference type="EMBL" id="MFD1847770.1"/>
    </source>
</evidence>
<proteinExistence type="predicted"/>
<dbReference type="EMBL" id="JBHUGA010000060">
    <property type="protein sequence ID" value="MFD1847770.1"/>
    <property type="molecule type" value="Genomic_DNA"/>
</dbReference>
<comment type="caution">
    <text evidence="1">The sequence shown here is derived from an EMBL/GenBank/DDBJ whole genome shotgun (WGS) entry which is preliminary data.</text>
</comment>
<protein>
    <submittedName>
        <fullName evidence="1">Uncharacterized protein</fullName>
    </submittedName>
</protein>
<keyword evidence="2" id="KW-1185">Reference proteome</keyword>
<dbReference type="Proteomes" id="UP001597307">
    <property type="component" value="Unassembled WGS sequence"/>
</dbReference>
<accession>A0ABW4QAN3</accession>
<evidence type="ECO:0000313" key="2">
    <source>
        <dbReference type="Proteomes" id="UP001597307"/>
    </source>
</evidence>
<dbReference type="RefSeq" id="WP_343880921.1">
    <property type="nucleotide sequence ID" value="NZ_BAAAIJ010000051.1"/>
</dbReference>